<organism evidence="2 3">
    <name type="scientific">Silvimonas iriomotensis</name>
    <dbReference type="NCBI Taxonomy" id="449662"/>
    <lineage>
        <taxon>Bacteria</taxon>
        <taxon>Pseudomonadati</taxon>
        <taxon>Pseudomonadota</taxon>
        <taxon>Betaproteobacteria</taxon>
        <taxon>Neisseriales</taxon>
        <taxon>Chitinibacteraceae</taxon>
        <taxon>Silvimonas</taxon>
    </lineage>
</organism>
<dbReference type="EMBL" id="BMLX01000002">
    <property type="protein sequence ID" value="GGP21192.1"/>
    <property type="molecule type" value="Genomic_DNA"/>
</dbReference>
<comment type="caution">
    <text evidence="2">The sequence shown here is derived from an EMBL/GenBank/DDBJ whole genome shotgun (WGS) entry which is preliminary data.</text>
</comment>
<dbReference type="RefSeq" id="WP_188704129.1">
    <property type="nucleotide sequence ID" value="NZ_BMLX01000002.1"/>
</dbReference>
<accession>A0ABQ2P8U1</accession>
<gene>
    <name evidence="2" type="ORF">GCM10010970_19270</name>
</gene>
<evidence type="ECO:0000259" key="1">
    <source>
        <dbReference type="Pfam" id="PF03625"/>
    </source>
</evidence>
<feature type="domain" description="DUF302" evidence="1">
    <location>
        <begin position="42"/>
        <end position="101"/>
    </location>
</feature>
<protein>
    <recommendedName>
        <fullName evidence="1">DUF302 domain-containing protein</fullName>
    </recommendedName>
</protein>
<sequence>MSSPIQNDPDLTEITSRHDFDATVTRLTQAIEAAGMTVFARLDHAAGAEAVGLSMPPTVVLVYGNPRAGTPLMLQSPRFALDLPLRVLIRQAGNQVLVAYHPVQSSARAAGIADNALSALQKAQALLEITVTG</sequence>
<dbReference type="InterPro" id="IPR005180">
    <property type="entry name" value="DUF302"/>
</dbReference>
<dbReference type="SUPFAM" id="SSF103247">
    <property type="entry name" value="TT1751-like"/>
    <property type="match status" value="1"/>
</dbReference>
<dbReference type="Gene3D" id="3.30.310.70">
    <property type="entry name" value="TT1751-like domain"/>
    <property type="match status" value="1"/>
</dbReference>
<dbReference type="InterPro" id="IPR035923">
    <property type="entry name" value="TT1751-like_sf"/>
</dbReference>
<evidence type="ECO:0000313" key="3">
    <source>
        <dbReference type="Proteomes" id="UP000637267"/>
    </source>
</evidence>
<keyword evidence="3" id="KW-1185">Reference proteome</keyword>
<dbReference type="PANTHER" id="PTHR38342:SF2">
    <property type="entry name" value="INNER MEMBRANE OR EXPORTED"/>
    <property type="match status" value="1"/>
</dbReference>
<dbReference type="Pfam" id="PF03625">
    <property type="entry name" value="DUF302"/>
    <property type="match status" value="1"/>
</dbReference>
<dbReference type="CDD" id="cd14797">
    <property type="entry name" value="DUF302"/>
    <property type="match status" value="1"/>
</dbReference>
<name>A0ABQ2P8U1_9NEIS</name>
<dbReference type="PANTHER" id="PTHR38342">
    <property type="entry name" value="SLR5037 PROTEIN"/>
    <property type="match status" value="1"/>
</dbReference>
<proteinExistence type="predicted"/>
<reference evidence="3" key="1">
    <citation type="journal article" date="2019" name="Int. J. Syst. Evol. Microbiol.">
        <title>The Global Catalogue of Microorganisms (GCM) 10K type strain sequencing project: providing services to taxonomists for standard genome sequencing and annotation.</title>
        <authorList>
            <consortium name="The Broad Institute Genomics Platform"/>
            <consortium name="The Broad Institute Genome Sequencing Center for Infectious Disease"/>
            <person name="Wu L."/>
            <person name="Ma J."/>
        </authorList>
    </citation>
    <scope>NUCLEOTIDE SEQUENCE [LARGE SCALE GENOMIC DNA]</scope>
    <source>
        <strain evidence="3">CGMCC 1.8859</strain>
    </source>
</reference>
<dbReference type="Proteomes" id="UP000637267">
    <property type="component" value="Unassembled WGS sequence"/>
</dbReference>
<evidence type="ECO:0000313" key="2">
    <source>
        <dbReference type="EMBL" id="GGP21192.1"/>
    </source>
</evidence>